<dbReference type="SMART" id="SM00237">
    <property type="entry name" value="Calx_beta"/>
    <property type="match status" value="1"/>
</dbReference>
<feature type="domain" description="LTD" evidence="5">
    <location>
        <begin position="18"/>
        <end position="157"/>
    </location>
</feature>
<dbReference type="PROSITE" id="PS51841">
    <property type="entry name" value="LTD"/>
    <property type="match status" value="1"/>
</dbReference>
<dbReference type="SUPFAM" id="SSF56219">
    <property type="entry name" value="DNase I-like"/>
    <property type="match status" value="1"/>
</dbReference>
<feature type="chain" id="PRO_5046439872" evidence="4">
    <location>
        <begin position="25"/>
        <end position="1201"/>
    </location>
</feature>
<evidence type="ECO:0000256" key="3">
    <source>
        <dbReference type="ARBA" id="ARBA00022837"/>
    </source>
</evidence>
<dbReference type="SUPFAM" id="SSF74853">
    <property type="entry name" value="Lamin A/C globular tail domain"/>
    <property type="match status" value="1"/>
</dbReference>
<dbReference type="Pfam" id="PF01345">
    <property type="entry name" value="DUF11"/>
    <property type="match status" value="1"/>
</dbReference>
<dbReference type="InterPro" id="IPR036415">
    <property type="entry name" value="Lamin_tail_dom_sf"/>
</dbReference>
<gene>
    <name evidence="6" type="ORF">ACFQ0E_01305</name>
</gene>
<evidence type="ECO:0000256" key="2">
    <source>
        <dbReference type="ARBA" id="ARBA00022737"/>
    </source>
</evidence>
<reference evidence="7" key="1">
    <citation type="journal article" date="2019" name="Int. J. Syst. Evol. Microbiol.">
        <title>The Global Catalogue of Microorganisms (GCM) 10K type strain sequencing project: providing services to taxonomists for standard genome sequencing and annotation.</title>
        <authorList>
            <consortium name="The Broad Institute Genomics Platform"/>
            <consortium name="The Broad Institute Genome Sequencing Center for Infectious Disease"/>
            <person name="Wu L."/>
            <person name="Ma J."/>
        </authorList>
    </citation>
    <scope>NUCLEOTIDE SEQUENCE [LARGE SCALE GENOMIC DNA]</scope>
    <source>
        <strain evidence="7">CCUG 55585</strain>
    </source>
</reference>
<dbReference type="InterPro" id="IPR001434">
    <property type="entry name" value="OmcB-like_DUF11"/>
</dbReference>
<dbReference type="PANTHER" id="PTHR42834">
    <property type="entry name" value="ENDONUCLEASE/EXONUCLEASE/PHOSPHATASE FAMILY PROTEIN (AFU_ORTHOLOGUE AFUA_3G09210)"/>
    <property type="match status" value="1"/>
</dbReference>
<dbReference type="InterPro" id="IPR003644">
    <property type="entry name" value="Calx_beta"/>
</dbReference>
<name>A0ABW2Y6P1_9GAMM</name>
<dbReference type="InterPro" id="IPR036691">
    <property type="entry name" value="Endo/exonu/phosph_ase_sf"/>
</dbReference>
<dbReference type="Pfam" id="PF03160">
    <property type="entry name" value="Calx-beta"/>
    <property type="match status" value="1"/>
</dbReference>
<dbReference type="RefSeq" id="WP_386821899.1">
    <property type="nucleotide sequence ID" value="NZ_JBHTIF010000001.1"/>
</dbReference>
<dbReference type="EMBL" id="JBHTIF010000001">
    <property type="protein sequence ID" value="MFD0724225.1"/>
    <property type="molecule type" value="Genomic_DNA"/>
</dbReference>
<dbReference type="PANTHER" id="PTHR42834:SF1">
    <property type="entry name" value="ENDONUCLEASE_EXONUCLEASE_PHOSPHATASE FAMILY PROTEIN (AFU_ORTHOLOGUE AFUA_3G09210)"/>
    <property type="match status" value="1"/>
</dbReference>
<keyword evidence="1 4" id="KW-0732">Signal</keyword>
<evidence type="ECO:0000313" key="6">
    <source>
        <dbReference type="EMBL" id="MFD0724225.1"/>
    </source>
</evidence>
<dbReference type="InterPro" id="IPR001322">
    <property type="entry name" value="Lamin_tail_dom"/>
</dbReference>
<protein>
    <submittedName>
        <fullName evidence="6">Calx-beta domain-containing protein</fullName>
    </submittedName>
</protein>
<dbReference type="CDD" id="cd04486">
    <property type="entry name" value="YhcR_OBF_like"/>
    <property type="match status" value="1"/>
</dbReference>
<evidence type="ECO:0000256" key="1">
    <source>
        <dbReference type="ARBA" id="ARBA00022729"/>
    </source>
</evidence>
<sequence>MLRIVTRTLAAGLLLIGAAGAAHAQVVISQVYGAGGNTGATYNRDFVELFNRGSTPVSLAGLTVQYASATGTGNFAVGATLPNVNLAPGQYHLVGMSSGANGAALPTVDTSGTSSMATAAGKVVLVNGTSALACNGGSTPCSAPQLAQIVDLVGYGTANYFEGTAPTPALSATLSALRSGNGCNDTNQNGADFTAGTPSARNSASPASVCGGGGTPFVSINDVAAIETDSGTTQFFFAFGLSQPAGAGGVTIDYATADGTATAGSDYVAASGSLTIPEGSNSVAFSITVNGDTTTEADETFFVNIGSVTGANIADGQGQGTIQNDDVSVVEIHDIQGSGLLSPLNGAVVTTEGIVTAQKFNNGFFLQTADASVDADPNTSQGIFVFTSTAPPATATVGNRVRVTGTVTEFTPSTNLNQLSITEIVSVSSIQVLSTGNALPAPVELTAADFSPGSNPGTAEKFEGMRVSVPRAFSVSASDGNISEGPATSSTTGVFHVTLPGVDRPFREPGISVLDVFPIPGGKTPPRFDTNQERLMVRSRGQVGATAVAIDAGTDVNGMVGVLDYFSGTWALLPDAGTVSVSGGKTPTAVADARYEDVTIGGFNLLRFFDEVNDSNGAPTLQAAALDKRLTKTSLAICDYMKAPDILGVVEVENLRVLGLLADRINSTCARAPQYVPYLVQGNDQGGINVGFLVSTRSLGTTNRVEVLEVTQFGKDTLFTNPDSSTSLLNDRPPLMLRARVHQDNGANYPITVYVNHLRSLNGVDDTGPGSSGWASEGHRVRAKRAQQALYLANLVHARQQANPSEHIVLLGDFNAFEFNDGYVDVMGIVRGDEVPADQVVNDIDSPITTPLIDGSELIADTAEKYSYVFEGNAQTLDHVVVNEAVVMNVAGLSVDHARINADFGVHNYGVAGNAIRVSDHDPVRLTIGVADFRTADLSLAATTPSASVAAGAAVPFTITVNNAGPNKASFPAVALVFNALVPVSVSAPAGWTCAAPVQAGGTTTVTCTAGSLEEVSQAVFTATATAPSLATASTLEMAASVQSQTRDRANADNSATVSVSVAALALPSTDLQMRMIGGPAGTVRGGSSLVFSAIARNGGTNAAPAPVATFSGNVPLASASVAAPAGWSCTSSGTTASFSIQCTQSGSMAPGARATFALSVRTPAVGVQPTLSVSSNINAAGITDTVPVNNTASYSATIVP</sequence>
<comment type="caution">
    <text evidence="6">The sequence shown here is derived from an EMBL/GenBank/DDBJ whole genome shotgun (WGS) entry which is preliminary data.</text>
</comment>
<dbReference type="Gene3D" id="3.60.10.10">
    <property type="entry name" value="Endonuclease/exonuclease/phosphatase"/>
    <property type="match status" value="1"/>
</dbReference>
<accession>A0ABW2Y6P1</accession>
<keyword evidence="7" id="KW-1185">Reference proteome</keyword>
<dbReference type="Gene3D" id="2.60.40.2030">
    <property type="match status" value="1"/>
</dbReference>
<evidence type="ECO:0000256" key="4">
    <source>
        <dbReference type="SAM" id="SignalP"/>
    </source>
</evidence>
<evidence type="ECO:0000313" key="7">
    <source>
        <dbReference type="Proteomes" id="UP001597110"/>
    </source>
</evidence>
<keyword evidence="3" id="KW-0106">Calcium</keyword>
<keyword evidence="2" id="KW-0677">Repeat</keyword>
<proteinExistence type="predicted"/>
<dbReference type="Pfam" id="PF00932">
    <property type="entry name" value="LTD"/>
    <property type="match status" value="1"/>
</dbReference>
<organism evidence="6 7">
    <name type="scientific">Lysobacter brunescens</name>
    <dbReference type="NCBI Taxonomy" id="262323"/>
    <lineage>
        <taxon>Bacteria</taxon>
        <taxon>Pseudomonadati</taxon>
        <taxon>Pseudomonadota</taxon>
        <taxon>Gammaproteobacteria</taxon>
        <taxon>Lysobacterales</taxon>
        <taxon>Lysobacteraceae</taxon>
        <taxon>Lysobacter</taxon>
    </lineage>
</organism>
<dbReference type="Proteomes" id="UP001597110">
    <property type="component" value="Unassembled WGS sequence"/>
</dbReference>
<evidence type="ECO:0000259" key="5">
    <source>
        <dbReference type="PROSITE" id="PS51841"/>
    </source>
</evidence>
<dbReference type="InterPro" id="IPR038081">
    <property type="entry name" value="CalX-like_sf"/>
</dbReference>
<feature type="signal peptide" evidence="4">
    <location>
        <begin position="1"/>
        <end position="24"/>
    </location>
</feature>
<dbReference type="SUPFAM" id="SSF141072">
    <property type="entry name" value="CalX-like"/>
    <property type="match status" value="1"/>
</dbReference>